<evidence type="ECO:0000256" key="1">
    <source>
        <dbReference type="ARBA" id="ARBA00004651"/>
    </source>
</evidence>
<evidence type="ECO:0000256" key="4">
    <source>
        <dbReference type="ARBA" id="ARBA00022597"/>
    </source>
</evidence>
<evidence type="ECO:0000256" key="9">
    <source>
        <dbReference type="ARBA" id="ARBA00022989"/>
    </source>
</evidence>
<keyword evidence="10" id="KW-0472">Membrane</keyword>
<evidence type="ECO:0000256" key="2">
    <source>
        <dbReference type="ARBA" id="ARBA00022448"/>
    </source>
</evidence>
<dbReference type="PANTHER" id="PTHR30009:SF4">
    <property type="entry name" value="PTS SYSTEM N-ACETYLGLUCOSAMINE-SPECIFIC EIICBA COMPONENT"/>
    <property type="match status" value="1"/>
</dbReference>
<comment type="subcellular location">
    <subcellularLocation>
        <location evidence="1">Cell membrane</location>
        <topology evidence="1">Multi-pass membrane protein</topology>
    </subcellularLocation>
</comment>
<dbReference type="GO" id="GO:0008982">
    <property type="term" value="F:protein-N(PI)-phosphohistidine-sugar phosphotransferase activity"/>
    <property type="evidence" value="ECO:0007669"/>
    <property type="project" value="InterPro"/>
</dbReference>
<keyword evidence="7" id="KW-0812">Transmembrane</keyword>
<evidence type="ECO:0000256" key="11">
    <source>
        <dbReference type="PROSITE-ProRule" id="PRU00421"/>
    </source>
</evidence>
<dbReference type="InterPro" id="IPR018113">
    <property type="entry name" value="PTrfase_EIIB_Cys"/>
</dbReference>
<proteinExistence type="predicted"/>
<dbReference type="GO" id="GO:0009401">
    <property type="term" value="P:phosphoenolpyruvate-dependent sugar phosphotransferase system"/>
    <property type="evidence" value="ECO:0007669"/>
    <property type="project" value="UniProtKB-KW"/>
</dbReference>
<dbReference type="GO" id="GO:0005886">
    <property type="term" value="C:plasma membrane"/>
    <property type="evidence" value="ECO:0007669"/>
    <property type="project" value="UniProtKB-SubCell"/>
</dbReference>
<organism evidence="13 14">
    <name type="scientific">Conservatibacter flavescens</name>
    <dbReference type="NCBI Taxonomy" id="28161"/>
    <lineage>
        <taxon>Bacteria</taxon>
        <taxon>Pseudomonadati</taxon>
        <taxon>Pseudomonadota</taxon>
        <taxon>Gammaproteobacteria</taxon>
        <taxon>Pasteurellales</taxon>
        <taxon>Pasteurellaceae</taxon>
        <taxon>Conservatibacter</taxon>
    </lineage>
</organism>
<dbReference type="GO" id="GO:0015764">
    <property type="term" value="P:N-acetylglucosamine transport"/>
    <property type="evidence" value="ECO:0007669"/>
    <property type="project" value="TreeGrafter"/>
</dbReference>
<accession>A0A2M8S311</accession>
<evidence type="ECO:0000256" key="6">
    <source>
        <dbReference type="ARBA" id="ARBA00022683"/>
    </source>
</evidence>
<keyword evidence="2" id="KW-0813">Transport</keyword>
<dbReference type="RefSeq" id="WP_100288609.1">
    <property type="nucleotide sequence ID" value="NZ_PHHA01000010.1"/>
</dbReference>
<evidence type="ECO:0000259" key="12">
    <source>
        <dbReference type="PROSITE" id="PS51098"/>
    </source>
</evidence>
<evidence type="ECO:0000256" key="8">
    <source>
        <dbReference type="ARBA" id="ARBA00022777"/>
    </source>
</evidence>
<gene>
    <name evidence="13" type="ORF">CVP05_05670</name>
</gene>
<dbReference type="Gene3D" id="3.30.1360.60">
    <property type="entry name" value="Glucose permease domain IIB"/>
    <property type="match status" value="1"/>
</dbReference>
<keyword evidence="4" id="KW-0762">Sugar transport</keyword>
<dbReference type="GO" id="GO:0016301">
    <property type="term" value="F:kinase activity"/>
    <property type="evidence" value="ECO:0007669"/>
    <property type="project" value="UniProtKB-KW"/>
</dbReference>
<evidence type="ECO:0000313" key="13">
    <source>
        <dbReference type="EMBL" id="PJG85488.1"/>
    </source>
</evidence>
<dbReference type="PANTHER" id="PTHR30009">
    <property type="entry name" value="CYTOCHROME C-TYPE SYNTHESIS PROTEIN AND PTS TRANSMEMBRANE COMPONENT"/>
    <property type="match status" value="1"/>
</dbReference>
<keyword evidence="14" id="KW-1185">Reference proteome</keyword>
<reference evidence="13 14" key="1">
    <citation type="submission" date="2017-11" db="EMBL/GenBank/DDBJ databases">
        <title>Reclassification of Bisgaard taxon 7 as Conservatibacter flavescens gen. nov., sp. nov.</title>
        <authorList>
            <person name="Christensen H."/>
        </authorList>
    </citation>
    <scope>NUCLEOTIDE SEQUENCE [LARGE SCALE GENOMIC DNA]</scope>
    <source>
        <strain evidence="13 14">7_4</strain>
    </source>
</reference>
<keyword evidence="3" id="KW-1003">Cell membrane</keyword>
<dbReference type="AlphaFoldDB" id="A0A2M8S311"/>
<evidence type="ECO:0000256" key="7">
    <source>
        <dbReference type="ARBA" id="ARBA00022692"/>
    </source>
</evidence>
<dbReference type="Proteomes" id="UP000229329">
    <property type="component" value="Unassembled WGS sequence"/>
</dbReference>
<dbReference type="EMBL" id="PHHA01000010">
    <property type="protein sequence ID" value="PJG85488.1"/>
    <property type="molecule type" value="Genomic_DNA"/>
</dbReference>
<dbReference type="OrthoDB" id="5689537at2"/>
<keyword evidence="8" id="KW-0418">Kinase</keyword>
<dbReference type="SUPFAM" id="SSF55604">
    <property type="entry name" value="Glucose permease domain IIB"/>
    <property type="match status" value="1"/>
</dbReference>
<name>A0A2M8S311_9PAST</name>
<feature type="active site" description="Phosphocysteine intermediate; for EIIB activity" evidence="11">
    <location>
        <position position="41"/>
    </location>
</feature>
<comment type="caution">
    <text evidence="13">The sequence shown here is derived from an EMBL/GenBank/DDBJ whole genome shotgun (WGS) entry which is preliminary data.</text>
</comment>
<sequence length="95" mass="10532">MGLFKSKQVTDKQDKTNLSTLATDIITACGGKENINQVDSCITRLRLNINDVDKINYSAFEHLGAKGVVLSENNQLQLIYGTKAHLILEKLKTLI</sequence>
<evidence type="ECO:0000256" key="3">
    <source>
        <dbReference type="ARBA" id="ARBA00022475"/>
    </source>
</evidence>
<dbReference type="FunFam" id="3.30.1360.60:FF:000001">
    <property type="entry name" value="PTS system glucose-specific IIBC component PtsG"/>
    <property type="match status" value="1"/>
</dbReference>
<evidence type="ECO:0000256" key="10">
    <source>
        <dbReference type="ARBA" id="ARBA00023136"/>
    </source>
</evidence>
<keyword evidence="9" id="KW-1133">Transmembrane helix</keyword>
<dbReference type="Pfam" id="PF00367">
    <property type="entry name" value="PTS_EIIB"/>
    <property type="match status" value="1"/>
</dbReference>
<dbReference type="NCBIfam" id="TIGR00826">
    <property type="entry name" value="EIIB_glc"/>
    <property type="match status" value="1"/>
</dbReference>
<dbReference type="CDD" id="cd00212">
    <property type="entry name" value="PTS_IIB_glc"/>
    <property type="match status" value="1"/>
</dbReference>
<dbReference type="InterPro" id="IPR050429">
    <property type="entry name" value="PTS_Glucose_EIICBA"/>
</dbReference>
<dbReference type="GO" id="GO:0090563">
    <property type="term" value="F:protein-phosphocysteine-sugar phosphotransferase activity"/>
    <property type="evidence" value="ECO:0007669"/>
    <property type="project" value="TreeGrafter"/>
</dbReference>
<evidence type="ECO:0000256" key="5">
    <source>
        <dbReference type="ARBA" id="ARBA00022679"/>
    </source>
</evidence>
<protein>
    <recommendedName>
        <fullName evidence="12">PTS EIIB type-1 domain-containing protein</fullName>
    </recommendedName>
</protein>
<keyword evidence="5" id="KW-0808">Transferase</keyword>
<dbReference type="InterPro" id="IPR036878">
    <property type="entry name" value="Glu_permease_IIB"/>
</dbReference>
<dbReference type="InterPro" id="IPR001996">
    <property type="entry name" value="PTS_IIB_1"/>
</dbReference>
<feature type="domain" description="PTS EIIB type-1" evidence="12">
    <location>
        <begin position="19"/>
        <end position="95"/>
    </location>
</feature>
<dbReference type="PROSITE" id="PS51098">
    <property type="entry name" value="PTS_EIIB_TYPE_1"/>
    <property type="match status" value="1"/>
</dbReference>
<evidence type="ECO:0000313" key="14">
    <source>
        <dbReference type="Proteomes" id="UP000229329"/>
    </source>
</evidence>
<keyword evidence="6" id="KW-0598">Phosphotransferase system</keyword>
<dbReference type="PROSITE" id="PS01035">
    <property type="entry name" value="PTS_EIIB_TYPE_1_CYS"/>
    <property type="match status" value="1"/>
</dbReference>